<proteinExistence type="predicted"/>
<dbReference type="AlphaFoldDB" id="A0A645H0E6"/>
<dbReference type="EMBL" id="VSSQ01080634">
    <property type="protein sequence ID" value="MPN29784.1"/>
    <property type="molecule type" value="Genomic_DNA"/>
</dbReference>
<protein>
    <submittedName>
        <fullName evidence="1">Uncharacterized protein</fullName>
    </submittedName>
</protein>
<comment type="caution">
    <text evidence="1">The sequence shown here is derived from an EMBL/GenBank/DDBJ whole genome shotgun (WGS) entry which is preliminary data.</text>
</comment>
<accession>A0A645H0E6</accession>
<evidence type="ECO:0000313" key="1">
    <source>
        <dbReference type="EMBL" id="MPN29784.1"/>
    </source>
</evidence>
<sequence length="111" mass="12543">MGFIQVLDDGHGLREQMAVVQLQRGHQCIADTLCKGRIALLCPHQVQRHVVICQPFERQRYAHPKRCRRAEIVVELHTPPSIRNLAGLRQHGPFRLAVAACVQALAWHGTL</sequence>
<gene>
    <name evidence="1" type="ORF">SDC9_177237</name>
</gene>
<name>A0A645H0E6_9ZZZZ</name>
<organism evidence="1">
    <name type="scientific">bioreactor metagenome</name>
    <dbReference type="NCBI Taxonomy" id="1076179"/>
    <lineage>
        <taxon>unclassified sequences</taxon>
        <taxon>metagenomes</taxon>
        <taxon>ecological metagenomes</taxon>
    </lineage>
</organism>
<reference evidence="1" key="1">
    <citation type="submission" date="2019-08" db="EMBL/GenBank/DDBJ databases">
        <authorList>
            <person name="Kucharzyk K."/>
            <person name="Murdoch R.W."/>
            <person name="Higgins S."/>
            <person name="Loffler F."/>
        </authorList>
    </citation>
    <scope>NUCLEOTIDE SEQUENCE</scope>
</reference>